<dbReference type="Pfam" id="PF17283">
    <property type="entry name" value="Zn_ribbon_SprT"/>
    <property type="match status" value="1"/>
</dbReference>
<evidence type="ECO:0000313" key="2">
    <source>
        <dbReference type="EMBL" id="TPE55545.1"/>
    </source>
</evidence>
<dbReference type="InterPro" id="IPR035240">
    <property type="entry name" value="SprT_Zn_ribbon"/>
</dbReference>
<accession>A0A501X4V2</accession>
<keyword evidence="3" id="KW-1185">Reference proteome</keyword>
<dbReference type="GO" id="GO:0006950">
    <property type="term" value="P:response to stress"/>
    <property type="evidence" value="ECO:0007669"/>
    <property type="project" value="UniProtKB-ARBA"/>
</dbReference>
<dbReference type="SMART" id="SM00731">
    <property type="entry name" value="SprT"/>
    <property type="match status" value="1"/>
</dbReference>
<dbReference type="GO" id="GO:0006508">
    <property type="term" value="P:proteolysis"/>
    <property type="evidence" value="ECO:0007669"/>
    <property type="project" value="UniProtKB-KW"/>
</dbReference>
<protein>
    <submittedName>
        <fullName evidence="2">SprT family zinc-dependent metalloprotease</fullName>
    </submittedName>
</protein>
<dbReference type="PANTHER" id="PTHR38773">
    <property type="entry name" value="PROTEIN SPRT"/>
    <property type="match status" value="1"/>
</dbReference>
<name>A0A501X4V2_9GAMM</name>
<feature type="domain" description="SprT-like" evidence="1">
    <location>
        <begin position="15"/>
        <end position="164"/>
    </location>
</feature>
<keyword evidence="2" id="KW-0378">Hydrolase</keyword>
<dbReference type="InterPro" id="IPR006640">
    <property type="entry name" value="SprT-like_domain"/>
</dbReference>
<dbReference type="GO" id="GO:0008237">
    <property type="term" value="F:metallopeptidase activity"/>
    <property type="evidence" value="ECO:0007669"/>
    <property type="project" value="UniProtKB-KW"/>
</dbReference>
<dbReference type="Proteomes" id="UP000315901">
    <property type="component" value="Unassembled WGS sequence"/>
</dbReference>
<dbReference type="PANTHER" id="PTHR38773:SF1">
    <property type="entry name" value="PROTEIN SPRT"/>
    <property type="match status" value="1"/>
</dbReference>
<gene>
    <name evidence="2" type="ORF">FJM67_00395</name>
</gene>
<dbReference type="NCBIfam" id="NF003421">
    <property type="entry name" value="PRK04860.1"/>
    <property type="match status" value="1"/>
</dbReference>
<evidence type="ECO:0000313" key="3">
    <source>
        <dbReference type="Proteomes" id="UP000315901"/>
    </source>
</evidence>
<comment type="caution">
    <text evidence="2">The sequence shown here is derived from an EMBL/GenBank/DDBJ whole genome shotgun (WGS) entry which is preliminary data.</text>
</comment>
<dbReference type="RefSeq" id="WP_140586598.1">
    <property type="nucleotide sequence ID" value="NZ_VFRR01000001.1"/>
</dbReference>
<dbReference type="AlphaFoldDB" id="A0A501X4V2"/>
<keyword evidence="2" id="KW-0482">Metalloprotease</keyword>
<dbReference type="Pfam" id="PF10263">
    <property type="entry name" value="SprT-like"/>
    <property type="match status" value="1"/>
</dbReference>
<reference evidence="2 3" key="1">
    <citation type="submission" date="2019-06" db="EMBL/GenBank/DDBJ databases">
        <title>A novel bacterium of genus Marinomonas, isolated from coastal sand.</title>
        <authorList>
            <person name="Huang H."/>
            <person name="Mo K."/>
            <person name="Hu Y."/>
        </authorList>
    </citation>
    <scope>NUCLEOTIDE SEQUENCE [LARGE SCALE GENOMIC DNA]</scope>
    <source>
        <strain evidence="2 3">HB171799</strain>
    </source>
</reference>
<keyword evidence="2" id="KW-0645">Protease</keyword>
<proteinExistence type="predicted"/>
<evidence type="ECO:0000259" key="1">
    <source>
        <dbReference type="SMART" id="SM00731"/>
    </source>
</evidence>
<sequence length="165" mass="19261">MTSYSDEQLQQLAEVNLKRCLSLAEVHFQRSFLEPSINFKQRGRAAGVAYLQRNEIRLNMALCRHNIRAFLGEVIPHEAAHLIAYQLHGAKIRPHGREWQYIMSKVFGLAPRRTHDFDIGVAVKQYAYQCGCRVHQLSTRRHNNVQLRRQKYLCNQCKQPLTFLS</sequence>
<dbReference type="EMBL" id="VFRR01000001">
    <property type="protein sequence ID" value="TPE55545.1"/>
    <property type="molecule type" value="Genomic_DNA"/>
</dbReference>
<dbReference type="OrthoDB" id="267364at2"/>
<organism evidence="2 3">
    <name type="scientific">Maribrevibacterium harenarium</name>
    <dbReference type="NCBI Taxonomy" id="2589817"/>
    <lineage>
        <taxon>Bacteria</taxon>
        <taxon>Pseudomonadati</taxon>
        <taxon>Pseudomonadota</taxon>
        <taxon>Gammaproteobacteria</taxon>
        <taxon>Oceanospirillales</taxon>
        <taxon>Oceanospirillaceae</taxon>
        <taxon>Maribrevibacterium</taxon>
    </lineage>
</organism>